<comment type="subcellular location">
    <subcellularLocation>
        <location evidence="1">Membrane</location>
        <topology evidence="1">Single-pass type I membrane protein</topology>
    </subcellularLocation>
</comment>
<evidence type="ECO:0000256" key="1">
    <source>
        <dbReference type="ARBA" id="ARBA00004479"/>
    </source>
</evidence>
<evidence type="ECO:0000256" key="6">
    <source>
        <dbReference type="ARBA" id="ARBA00022989"/>
    </source>
</evidence>
<dbReference type="InterPro" id="IPR037055">
    <property type="entry name" value="MHC_I-like_Ag-recog_sf"/>
</dbReference>
<dbReference type="SUPFAM" id="SSF54452">
    <property type="entry name" value="MHC antigen-recognition domain"/>
    <property type="match status" value="1"/>
</dbReference>
<name>A0ABM5FF97_9SAUR</name>
<dbReference type="InterPro" id="IPR050208">
    <property type="entry name" value="MHC_class-I_related"/>
</dbReference>
<dbReference type="InterPro" id="IPR011162">
    <property type="entry name" value="MHC_I/II-like_Ag-recog"/>
</dbReference>
<dbReference type="PANTHER" id="PTHR16675:SF242">
    <property type="entry name" value="MAJOR HISTOCOMPATIBILITY COMPLEX CLASS I-RELATED GENE PROTEIN"/>
    <property type="match status" value="1"/>
</dbReference>
<keyword evidence="8" id="KW-1015">Disulfide bond</keyword>
<feature type="domain" description="MHC class I-like antigen recognition-like" evidence="11">
    <location>
        <begin position="4"/>
        <end position="98"/>
    </location>
</feature>
<evidence type="ECO:0000256" key="2">
    <source>
        <dbReference type="ARBA" id="ARBA00022451"/>
    </source>
</evidence>
<keyword evidence="2" id="KW-0490">MHC I</keyword>
<keyword evidence="5" id="KW-0391">Immunity</keyword>
<comment type="similarity">
    <text evidence="10">Belongs to the MHC class I family.</text>
</comment>
<accession>A0ABM5FF97</accession>
<evidence type="ECO:0000256" key="3">
    <source>
        <dbReference type="ARBA" id="ARBA00022692"/>
    </source>
</evidence>
<sequence length="134" mass="15588">MLRFSYHQRRSGFHTCQWLFGCKLSQDGLKAGVNKFNYDGKEALSFKKDYLTWTGYDPVGQEFKREWEYELGHIQRSKHSLEEKCISLGHQLLKTDKKERLRRDEAGDPTIIHCVLVKSGKGQAGKFCFLSLNL</sequence>
<organism evidence="12 13">
    <name type="scientific">Pogona vitticeps</name>
    <name type="common">central bearded dragon</name>
    <dbReference type="NCBI Taxonomy" id="103695"/>
    <lineage>
        <taxon>Eukaryota</taxon>
        <taxon>Metazoa</taxon>
        <taxon>Chordata</taxon>
        <taxon>Craniata</taxon>
        <taxon>Vertebrata</taxon>
        <taxon>Euteleostomi</taxon>
        <taxon>Lepidosauria</taxon>
        <taxon>Squamata</taxon>
        <taxon>Bifurcata</taxon>
        <taxon>Unidentata</taxon>
        <taxon>Episquamata</taxon>
        <taxon>Toxicofera</taxon>
        <taxon>Iguania</taxon>
        <taxon>Acrodonta</taxon>
        <taxon>Agamidae</taxon>
        <taxon>Amphibolurinae</taxon>
        <taxon>Pogona</taxon>
    </lineage>
</organism>
<keyword evidence="3" id="KW-0812">Transmembrane</keyword>
<evidence type="ECO:0000256" key="10">
    <source>
        <dbReference type="RuleBase" id="RU004439"/>
    </source>
</evidence>
<dbReference type="PROSITE" id="PS51257">
    <property type="entry name" value="PROKAR_LIPOPROTEIN"/>
    <property type="match status" value="1"/>
</dbReference>
<dbReference type="RefSeq" id="XP_072844071.1">
    <property type="nucleotide sequence ID" value="XM_072987970.1"/>
</dbReference>
<evidence type="ECO:0000259" key="11">
    <source>
        <dbReference type="Pfam" id="PF00129"/>
    </source>
</evidence>
<dbReference type="GeneID" id="140703855"/>
<evidence type="ECO:0000313" key="12">
    <source>
        <dbReference type="Proteomes" id="UP001652642"/>
    </source>
</evidence>
<keyword evidence="12" id="KW-1185">Reference proteome</keyword>
<protein>
    <submittedName>
        <fullName evidence="13">Major histocompatibility complex class I-related gene protein-like</fullName>
    </submittedName>
</protein>
<evidence type="ECO:0000256" key="5">
    <source>
        <dbReference type="ARBA" id="ARBA00022859"/>
    </source>
</evidence>
<dbReference type="Proteomes" id="UP001652642">
    <property type="component" value="Chromosome 2"/>
</dbReference>
<keyword evidence="4" id="KW-0732">Signal</keyword>
<keyword evidence="6" id="KW-1133">Transmembrane helix</keyword>
<keyword evidence="7" id="KW-0472">Membrane</keyword>
<evidence type="ECO:0000256" key="4">
    <source>
        <dbReference type="ARBA" id="ARBA00022729"/>
    </source>
</evidence>
<dbReference type="Gene3D" id="3.30.500.10">
    <property type="entry name" value="MHC class I-like antigen recognition-like"/>
    <property type="match status" value="1"/>
</dbReference>
<dbReference type="InterPro" id="IPR001039">
    <property type="entry name" value="MHC_I_a_a1/a2"/>
</dbReference>
<evidence type="ECO:0000256" key="9">
    <source>
        <dbReference type="ARBA" id="ARBA00023180"/>
    </source>
</evidence>
<keyword evidence="9" id="KW-0325">Glycoprotein</keyword>
<reference evidence="12" key="1">
    <citation type="submission" date="2025-05" db="UniProtKB">
        <authorList>
            <consortium name="RefSeq"/>
        </authorList>
    </citation>
    <scope>NUCLEOTIDE SEQUENCE [LARGE SCALE GENOMIC DNA]</scope>
</reference>
<reference evidence="13" key="2">
    <citation type="submission" date="2025-08" db="UniProtKB">
        <authorList>
            <consortium name="RefSeq"/>
        </authorList>
    </citation>
    <scope>IDENTIFICATION</scope>
</reference>
<evidence type="ECO:0000256" key="8">
    <source>
        <dbReference type="ARBA" id="ARBA00023157"/>
    </source>
</evidence>
<dbReference type="InterPro" id="IPR011161">
    <property type="entry name" value="MHC_I-like_Ag-recog"/>
</dbReference>
<evidence type="ECO:0000313" key="13">
    <source>
        <dbReference type="RefSeq" id="XP_072844071.1"/>
    </source>
</evidence>
<dbReference type="PRINTS" id="PR01638">
    <property type="entry name" value="MHCCLASSI"/>
</dbReference>
<proteinExistence type="inferred from homology"/>
<dbReference type="PANTHER" id="PTHR16675">
    <property type="entry name" value="MHC CLASS I-RELATED"/>
    <property type="match status" value="1"/>
</dbReference>
<gene>
    <name evidence="13" type="primary">LOC140703855</name>
</gene>
<evidence type="ECO:0000256" key="7">
    <source>
        <dbReference type="ARBA" id="ARBA00023136"/>
    </source>
</evidence>
<dbReference type="Pfam" id="PF00129">
    <property type="entry name" value="MHC_I"/>
    <property type="match status" value="1"/>
</dbReference>